<feature type="compositionally biased region" description="Basic and acidic residues" evidence="1">
    <location>
        <begin position="70"/>
        <end position="85"/>
    </location>
</feature>
<evidence type="ECO:0000313" key="3">
    <source>
        <dbReference type="Proteomes" id="UP001283361"/>
    </source>
</evidence>
<evidence type="ECO:0000256" key="1">
    <source>
        <dbReference type="SAM" id="MobiDB-lite"/>
    </source>
</evidence>
<protein>
    <submittedName>
        <fullName evidence="2">Uncharacterized protein</fullName>
    </submittedName>
</protein>
<accession>A0AAE1AQS3</accession>
<keyword evidence="3" id="KW-1185">Reference proteome</keyword>
<gene>
    <name evidence="2" type="ORF">RRG08_010485</name>
</gene>
<sequence length="218" mass="24373">MTLKTCLDEVEKIRICKGQSQTMSTASCSGMVSGSISGRIDWSNSVDQHFSKPQAIIGAMERVPGLEIGKEYKSLDSKTSRDTGKKMPSQPHASANPSRNRHHGNSLRRAPARLQNSITHSLRRRGKPSQDYSPINPLLKLFLFFVNVAFMFSCCGASNDDEGYKGWNANRYFNCSDSNLSSEKCSVPFSCCRISEMCFICFSKALISQIEEQMSKWM</sequence>
<dbReference type="PROSITE" id="PS51257">
    <property type="entry name" value="PROKAR_LIPOPROTEIN"/>
    <property type="match status" value="1"/>
</dbReference>
<comment type="caution">
    <text evidence="2">The sequence shown here is derived from an EMBL/GenBank/DDBJ whole genome shotgun (WGS) entry which is preliminary data.</text>
</comment>
<organism evidence="2 3">
    <name type="scientific">Elysia crispata</name>
    <name type="common">lettuce slug</name>
    <dbReference type="NCBI Taxonomy" id="231223"/>
    <lineage>
        <taxon>Eukaryota</taxon>
        <taxon>Metazoa</taxon>
        <taxon>Spiralia</taxon>
        <taxon>Lophotrochozoa</taxon>
        <taxon>Mollusca</taxon>
        <taxon>Gastropoda</taxon>
        <taxon>Heterobranchia</taxon>
        <taxon>Euthyneura</taxon>
        <taxon>Panpulmonata</taxon>
        <taxon>Sacoglossa</taxon>
        <taxon>Placobranchoidea</taxon>
        <taxon>Plakobranchidae</taxon>
        <taxon>Elysia</taxon>
    </lineage>
</organism>
<feature type="region of interest" description="Disordered" evidence="1">
    <location>
        <begin position="70"/>
        <end position="110"/>
    </location>
</feature>
<reference evidence="2" key="1">
    <citation type="journal article" date="2023" name="G3 (Bethesda)">
        <title>A reference genome for the long-term kleptoplast-retaining sea slug Elysia crispata morphotype clarki.</title>
        <authorList>
            <person name="Eastman K.E."/>
            <person name="Pendleton A.L."/>
            <person name="Shaikh M.A."/>
            <person name="Suttiyut T."/>
            <person name="Ogas R."/>
            <person name="Tomko P."/>
            <person name="Gavelis G."/>
            <person name="Widhalm J.R."/>
            <person name="Wisecaver J.H."/>
        </authorList>
    </citation>
    <scope>NUCLEOTIDE SEQUENCE</scope>
    <source>
        <strain evidence="2">ECLA1</strain>
    </source>
</reference>
<dbReference type="Proteomes" id="UP001283361">
    <property type="component" value="Unassembled WGS sequence"/>
</dbReference>
<name>A0AAE1AQS3_9GAST</name>
<dbReference type="AlphaFoldDB" id="A0AAE1AQS3"/>
<proteinExistence type="predicted"/>
<dbReference type="EMBL" id="JAWDGP010001486">
    <property type="protein sequence ID" value="KAK3791082.1"/>
    <property type="molecule type" value="Genomic_DNA"/>
</dbReference>
<evidence type="ECO:0000313" key="2">
    <source>
        <dbReference type="EMBL" id="KAK3791082.1"/>
    </source>
</evidence>